<sequence length="315" mass="34474">MPLSSPPSTPQIPIGFFHVELAQVLAEFEGDYEFTLATPDGAPPQIDVNGFSLPWHATDRMTEVYASSVAAFSAPDFDIDAYRREHADLVERRERELQLLERHLGRLPITEPLPSTDAEVRAFRPEVVRRVDALAPRPYLSLSELIGRHRDPSEPFSLADFDFIHAPGGHAPMVDFHKNAWLGEVLHTARENGVYISLICHAPIALTSTNLRVNADGAVYTVEDNVFSSAEVTTVGREGETGMLDQGYVHIPPGPTRLEYFVDEGLREAGFTVTTAPIPTSLILLSGNEIGLVTGNGPQTVDIQAADIRAAVDKT</sequence>
<dbReference type="InterPro" id="IPR029062">
    <property type="entry name" value="Class_I_gatase-like"/>
</dbReference>
<comment type="caution">
    <text evidence="1">The sequence shown here is derived from an EMBL/GenBank/DDBJ whole genome shotgun (WGS) entry which is preliminary data.</text>
</comment>
<name>A0A1S1M8F9_MYCCH</name>
<dbReference type="SUPFAM" id="SSF52317">
    <property type="entry name" value="Class I glutamine amidotransferase-like"/>
    <property type="match status" value="1"/>
</dbReference>
<evidence type="ECO:0000313" key="2">
    <source>
        <dbReference type="Proteomes" id="UP000179441"/>
    </source>
</evidence>
<evidence type="ECO:0008006" key="3">
    <source>
        <dbReference type="Google" id="ProtNLM"/>
    </source>
</evidence>
<dbReference type="Gene3D" id="3.40.50.880">
    <property type="match status" value="1"/>
</dbReference>
<reference evidence="1 2" key="1">
    <citation type="submission" date="2016-10" db="EMBL/GenBank/DDBJ databases">
        <title>Evaluation of Human, Veterinary and Environmental Mycobacterium chelonae Isolates by Core Genome Phylogenomic Analysis, Targeted Gene Comparison, and Anti-microbial Susceptibility Patterns: A Tale of Mistaken Identities.</title>
        <authorList>
            <person name="Fogelson S.B."/>
            <person name="Camus A.C."/>
            <person name="Lorenz W."/>
            <person name="Vasireddy R."/>
            <person name="Vasireddy S."/>
            <person name="Smith T."/>
            <person name="Brown-Elliott B.A."/>
            <person name="Wallace R.J.Jr."/>
            <person name="Hasan N.A."/>
            <person name="Reischl U."/>
            <person name="Sanchez S."/>
        </authorList>
    </citation>
    <scope>NUCLEOTIDE SEQUENCE [LARGE SCALE GENOMIC DNA]</scope>
    <source>
        <strain evidence="1 2">15518</strain>
    </source>
</reference>
<gene>
    <name evidence="1" type="ORF">BKG84_18980</name>
</gene>
<protein>
    <recommendedName>
        <fullName evidence="3">DJ-1/PfpI domain-containing protein</fullName>
    </recommendedName>
</protein>
<organism evidence="1 2">
    <name type="scientific">Mycobacteroides chelonae</name>
    <name type="common">Mycobacterium chelonae</name>
    <dbReference type="NCBI Taxonomy" id="1774"/>
    <lineage>
        <taxon>Bacteria</taxon>
        <taxon>Bacillati</taxon>
        <taxon>Actinomycetota</taxon>
        <taxon>Actinomycetes</taxon>
        <taxon>Mycobacteriales</taxon>
        <taxon>Mycobacteriaceae</taxon>
        <taxon>Mycobacteroides</taxon>
    </lineage>
</organism>
<proteinExistence type="predicted"/>
<accession>A0A1S1M8F9</accession>
<dbReference type="Proteomes" id="UP000179441">
    <property type="component" value="Unassembled WGS sequence"/>
</dbReference>
<evidence type="ECO:0000313" key="1">
    <source>
        <dbReference type="EMBL" id="OHU80919.1"/>
    </source>
</evidence>
<dbReference type="EMBL" id="MLIS01000001">
    <property type="protein sequence ID" value="OHU80919.1"/>
    <property type="molecule type" value="Genomic_DNA"/>
</dbReference>
<dbReference type="AlphaFoldDB" id="A0A1S1M8F9"/>
<keyword evidence="2" id="KW-1185">Reference proteome</keyword>